<comment type="caution">
    <text evidence="2">The sequence shown here is derived from an EMBL/GenBank/DDBJ whole genome shotgun (WGS) entry which is preliminary data.</text>
</comment>
<protein>
    <submittedName>
        <fullName evidence="2">Porin</fullName>
    </submittedName>
</protein>
<name>A0A2S5TK40_9GAMM</name>
<evidence type="ECO:0000313" key="2">
    <source>
        <dbReference type="EMBL" id="PPE75333.1"/>
    </source>
</evidence>
<dbReference type="Proteomes" id="UP000238220">
    <property type="component" value="Unassembled WGS sequence"/>
</dbReference>
<dbReference type="Gene3D" id="2.40.160.10">
    <property type="entry name" value="Porin"/>
    <property type="match status" value="1"/>
</dbReference>
<dbReference type="GO" id="GO:0016020">
    <property type="term" value="C:membrane"/>
    <property type="evidence" value="ECO:0007669"/>
    <property type="project" value="InterPro"/>
</dbReference>
<evidence type="ECO:0000256" key="1">
    <source>
        <dbReference type="SAM" id="SignalP"/>
    </source>
</evidence>
<dbReference type="EMBL" id="PSNW01000001">
    <property type="protein sequence ID" value="PPE75333.1"/>
    <property type="molecule type" value="Genomic_DNA"/>
</dbReference>
<keyword evidence="1" id="KW-0732">Signal</keyword>
<evidence type="ECO:0000313" key="3">
    <source>
        <dbReference type="Proteomes" id="UP000238220"/>
    </source>
</evidence>
<dbReference type="OrthoDB" id="6382917at2"/>
<proteinExistence type="predicted"/>
<reference evidence="2 3" key="1">
    <citation type="submission" date="2018-02" db="EMBL/GenBank/DDBJ databases">
        <title>Genome sequencing of Solimonas sp. HR-BB.</title>
        <authorList>
            <person name="Lee Y."/>
            <person name="Jeon C.O."/>
        </authorList>
    </citation>
    <scope>NUCLEOTIDE SEQUENCE [LARGE SCALE GENOMIC DNA]</scope>
    <source>
        <strain evidence="2 3">HR-BB</strain>
    </source>
</reference>
<dbReference type="SUPFAM" id="SSF56935">
    <property type="entry name" value="Porins"/>
    <property type="match status" value="1"/>
</dbReference>
<dbReference type="AlphaFoldDB" id="A0A2S5TK40"/>
<dbReference type="InterPro" id="IPR023614">
    <property type="entry name" value="Porin_dom_sf"/>
</dbReference>
<feature type="chain" id="PRO_5015597653" evidence="1">
    <location>
        <begin position="29"/>
        <end position="330"/>
    </location>
</feature>
<organism evidence="2 3">
    <name type="scientific">Solimonas fluminis</name>
    <dbReference type="NCBI Taxonomy" id="2086571"/>
    <lineage>
        <taxon>Bacteria</taxon>
        <taxon>Pseudomonadati</taxon>
        <taxon>Pseudomonadota</taxon>
        <taxon>Gammaproteobacteria</taxon>
        <taxon>Nevskiales</taxon>
        <taxon>Nevskiaceae</taxon>
        <taxon>Solimonas</taxon>
    </lineage>
</organism>
<accession>A0A2S5TK40</accession>
<dbReference type="Pfam" id="PF07642">
    <property type="entry name" value="BBP2"/>
    <property type="match status" value="1"/>
</dbReference>
<feature type="signal peptide" evidence="1">
    <location>
        <begin position="1"/>
        <end position="28"/>
    </location>
</feature>
<sequence>MNRVGKATRWASALMAVGAAGAMPVAQADIELGNGLSVTGFLDMSYSSVNPDSGSSTESVGIDQFEMDFKYAGSGGVSAQVDIEYGEGFDGSDDETFVEQAFITKAFTEKFSVKAGRFLSYSGWETEEPTGLFQYSGTGYAKYFYGYYQNGVSAYYNGGKFAVMGSAVTSAFNPNDRNNVEGVDDKKGYEFGLAVMPIEGLTAKAFYIADNDTDTDIINVWVSYAVAGFTFAGEYNTVEYGDSSAVVDGDGDGYLLMANYAKGPYGITLRYHDFEIQDAGGATVDDGSAITLSPSYKVADNLLLVGEYRMDESDTNGDSDSFAIEALFTF</sequence>
<dbReference type="InterPro" id="IPR011486">
    <property type="entry name" value="BBP2"/>
</dbReference>
<keyword evidence="3" id="KW-1185">Reference proteome</keyword>
<dbReference type="GO" id="GO:0015288">
    <property type="term" value="F:porin activity"/>
    <property type="evidence" value="ECO:0007669"/>
    <property type="project" value="InterPro"/>
</dbReference>
<gene>
    <name evidence="2" type="ORF">C3942_00060</name>
</gene>